<evidence type="ECO:0000313" key="3">
    <source>
        <dbReference type="Proteomes" id="UP000054477"/>
    </source>
</evidence>
<accession>A0A0C9XAT1</accession>
<name>A0A0C9XAT1_9AGAR</name>
<proteinExistence type="predicted"/>
<gene>
    <name evidence="2" type="ORF">K443DRAFT_9068</name>
</gene>
<keyword evidence="3" id="KW-1185">Reference proteome</keyword>
<dbReference type="HOGENOM" id="CLU_839556_0_0_1"/>
<protein>
    <submittedName>
        <fullName evidence="2">Uncharacterized protein</fullName>
    </submittedName>
</protein>
<organism evidence="2 3">
    <name type="scientific">Laccaria amethystina LaAM-08-1</name>
    <dbReference type="NCBI Taxonomy" id="1095629"/>
    <lineage>
        <taxon>Eukaryota</taxon>
        <taxon>Fungi</taxon>
        <taxon>Dikarya</taxon>
        <taxon>Basidiomycota</taxon>
        <taxon>Agaricomycotina</taxon>
        <taxon>Agaricomycetes</taxon>
        <taxon>Agaricomycetidae</taxon>
        <taxon>Agaricales</taxon>
        <taxon>Agaricineae</taxon>
        <taxon>Hydnangiaceae</taxon>
        <taxon>Laccaria</taxon>
    </lineage>
</organism>
<keyword evidence="1" id="KW-0175">Coiled coil</keyword>
<sequence length="331" mass="37028">MPPQLNTAGLARTTRKTMERLAPFSQIRLLSSSSDSEAPPSAAAPIVAKITSKILAYIQLLDSSMLAGQIAFHLASEGLVFSMSHQEQNEWEVDYEGTIERMQAKAEQGLEEARKVERVMRDVRQEFYKIAASTKDNTTIVLLPPDPAHPPTLRKALKDVGTDLVANLNLLSEFLQRASETAAWWLWVRDDLISANSELLSSPAAQWAPIKNEWQEYYNIINSVHDRFPDLLSSSRLAWQSVAVKTRDASPLASVAASSRILSAERDAPKATKRRSVELKTLLRRMIPGQSPEKETRVDERGELQSRRSSRMPKILVDGFRRLGCHGCIII</sequence>
<dbReference type="Proteomes" id="UP000054477">
    <property type="component" value="Unassembled WGS sequence"/>
</dbReference>
<reference evidence="2 3" key="1">
    <citation type="submission" date="2014-04" db="EMBL/GenBank/DDBJ databases">
        <authorList>
            <consortium name="DOE Joint Genome Institute"/>
            <person name="Kuo A."/>
            <person name="Kohler A."/>
            <person name="Nagy L.G."/>
            <person name="Floudas D."/>
            <person name="Copeland A."/>
            <person name="Barry K.W."/>
            <person name="Cichocki N."/>
            <person name="Veneault-Fourrey C."/>
            <person name="LaButti K."/>
            <person name="Lindquist E.A."/>
            <person name="Lipzen A."/>
            <person name="Lundell T."/>
            <person name="Morin E."/>
            <person name="Murat C."/>
            <person name="Sun H."/>
            <person name="Tunlid A."/>
            <person name="Henrissat B."/>
            <person name="Grigoriev I.V."/>
            <person name="Hibbett D.S."/>
            <person name="Martin F."/>
            <person name="Nordberg H.P."/>
            <person name="Cantor M.N."/>
            <person name="Hua S.X."/>
        </authorList>
    </citation>
    <scope>NUCLEOTIDE SEQUENCE [LARGE SCALE GENOMIC DNA]</scope>
    <source>
        <strain evidence="2 3">LaAM-08-1</strain>
    </source>
</reference>
<reference evidence="3" key="2">
    <citation type="submission" date="2015-01" db="EMBL/GenBank/DDBJ databases">
        <title>Evolutionary Origins and Diversification of the Mycorrhizal Mutualists.</title>
        <authorList>
            <consortium name="DOE Joint Genome Institute"/>
            <consortium name="Mycorrhizal Genomics Consortium"/>
            <person name="Kohler A."/>
            <person name="Kuo A."/>
            <person name="Nagy L.G."/>
            <person name="Floudas D."/>
            <person name="Copeland A."/>
            <person name="Barry K.W."/>
            <person name="Cichocki N."/>
            <person name="Veneault-Fourrey C."/>
            <person name="LaButti K."/>
            <person name="Lindquist E.A."/>
            <person name="Lipzen A."/>
            <person name="Lundell T."/>
            <person name="Morin E."/>
            <person name="Murat C."/>
            <person name="Riley R."/>
            <person name="Ohm R."/>
            <person name="Sun H."/>
            <person name="Tunlid A."/>
            <person name="Henrissat B."/>
            <person name="Grigoriev I.V."/>
            <person name="Hibbett D.S."/>
            <person name="Martin F."/>
        </authorList>
    </citation>
    <scope>NUCLEOTIDE SEQUENCE [LARGE SCALE GENOMIC DNA]</scope>
    <source>
        <strain evidence="3">LaAM-08-1</strain>
    </source>
</reference>
<evidence type="ECO:0000256" key="1">
    <source>
        <dbReference type="SAM" id="Coils"/>
    </source>
</evidence>
<feature type="coiled-coil region" evidence="1">
    <location>
        <begin position="99"/>
        <end position="126"/>
    </location>
</feature>
<evidence type="ECO:0000313" key="2">
    <source>
        <dbReference type="EMBL" id="KIJ98553.1"/>
    </source>
</evidence>
<dbReference type="EMBL" id="KN838666">
    <property type="protein sequence ID" value="KIJ98553.1"/>
    <property type="molecule type" value="Genomic_DNA"/>
</dbReference>
<dbReference type="OrthoDB" id="3056056at2759"/>
<dbReference type="AlphaFoldDB" id="A0A0C9XAT1"/>